<name>A0A0D3GHR6_9ORYZ</name>
<dbReference type="GO" id="GO:0009055">
    <property type="term" value="F:electron transfer activity"/>
    <property type="evidence" value="ECO:0007669"/>
    <property type="project" value="InterPro"/>
</dbReference>
<dbReference type="eggNOG" id="ENOG502S4F1">
    <property type="taxonomic scope" value="Eukaryota"/>
</dbReference>
<feature type="compositionally biased region" description="Pro residues" evidence="1">
    <location>
        <begin position="161"/>
        <end position="178"/>
    </location>
</feature>
<dbReference type="Gene3D" id="2.60.40.420">
    <property type="entry name" value="Cupredoxins - blue copper proteins"/>
    <property type="match status" value="1"/>
</dbReference>
<dbReference type="PaxDb" id="65489-OBART06G18230.1"/>
<dbReference type="Proteomes" id="UP000026960">
    <property type="component" value="Chromosome 6"/>
</dbReference>
<feature type="chain" id="PRO_5002272544" description="Phytocyanin domain-containing protein" evidence="2">
    <location>
        <begin position="22"/>
        <end position="215"/>
    </location>
</feature>
<evidence type="ECO:0000259" key="3">
    <source>
        <dbReference type="PROSITE" id="PS51485"/>
    </source>
</evidence>
<sequence length="215" mass="22281">MARRDQLVSFLCFFLIVSAVAGGLCVSATVLPMRIGKQYVVGGRSGWRTPPPASVDLYVKWAAGIRFYVADSIEFVYKNDSVVKVDKFGYYHCNATAAAANDGSVLFLLDSPGFAYFSSADADHCKKGQRLMINVESAPSPAPAPAASPIAKPPAAVTAATPPPPPPPPSPSPSPSPAPQEAATTSAATSSSSATVAHALLLAAMAMMGLILGEW</sequence>
<feature type="region of interest" description="Disordered" evidence="1">
    <location>
        <begin position="137"/>
        <end position="190"/>
    </location>
</feature>
<protein>
    <recommendedName>
        <fullName evidence="3">Phytocyanin domain-containing protein</fullName>
    </recommendedName>
</protein>
<dbReference type="FunFam" id="2.60.40.420:FF:000090">
    <property type="entry name" value="NtEPc-like"/>
    <property type="match status" value="1"/>
</dbReference>
<proteinExistence type="predicted"/>
<feature type="domain" description="Phytocyanin" evidence="3">
    <location>
        <begin position="37"/>
        <end position="137"/>
    </location>
</feature>
<dbReference type="InterPro" id="IPR008972">
    <property type="entry name" value="Cupredoxin"/>
</dbReference>
<dbReference type="InterPro" id="IPR003245">
    <property type="entry name" value="Phytocyanin_dom"/>
</dbReference>
<evidence type="ECO:0000313" key="4">
    <source>
        <dbReference type="EnsemblPlants" id="OBART06G18230.1"/>
    </source>
</evidence>
<dbReference type="InterPro" id="IPR039391">
    <property type="entry name" value="Phytocyanin-like"/>
</dbReference>
<reference evidence="4" key="1">
    <citation type="journal article" date="2009" name="Rice">
        <title>De Novo Next Generation Sequencing of Plant Genomes.</title>
        <authorList>
            <person name="Rounsley S."/>
            <person name="Marri P.R."/>
            <person name="Yu Y."/>
            <person name="He R."/>
            <person name="Sisneros N."/>
            <person name="Goicoechea J.L."/>
            <person name="Lee S.J."/>
            <person name="Angelova A."/>
            <person name="Kudrna D."/>
            <person name="Luo M."/>
            <person name="Affourtit J."/>
            <person name="Desany B."/>
            <person name="Knight J."/>
            <person name="Niazi F."/>
            <person name="Egholm M."/>
            <person name="Wing R.A."/>
        </authorList>
    </citation>
    <scope>NUCLEOTIDE SEQUENCE [LARGE SCALE GENOMIC DNA]</scope>
    <source>
        <strain evidence="4">cv. IRGC 105608</strain>
    </source>
</reference>
<evidence type="ECO:0000256" key="2">
    <source>
        <dbReference type="SAM" id="SignalP"/>
    </source>
</evidence>
<dbReference type="Pfam" id="PF02298">
    <property type="entry name" value="Cu_bind_like"/>
    <property type="match status" value="1"/>
</dbReference>
<keyword evidence="2" id="KW-0732">Signal</keyword>
<feature type="signal peptide" evidence="2">
    <location>
        <begin position="1"/>
        <end position="21"/>
    </location>
</feature>
<dbReference type="HOGENOM" id="CLU_058719_1_3_1"/>
<dbReference type="PANTHER" id="PTHR33021">
    <property type="entry name" value="BLUE COPPER PROTEIN"/>
    <property type="match status" value="1"/>
</dbReference>
<organism evidence="4">
    <name type="scientific">Oryza barthii</name>
    <dbReference type="NCBI Taxonomy" id="65489"/>
    <lineage>
        <taxon>Eukaryota</taxon>
        <taxon>Viridiplantae</taxon>
        <taxon>Streptophyta</taxon>
        <taxon>Embryophyta</taxon>
        <taxon>Tracheophyta</taxon>
        <taxon>Spermatophyta</taxon>
        <taxon>Magnoliopsida</taxon>
        <taxon>Liliopsida</taxon>
        <taxon>Poales</taxon>
        <taxon>Poaceae</taxon>
        <taxon>BOP clade</taxon>
        <taxon>Oryzoideae</taxon>
        <taxon>Oryzeae</taxon>
        <taxon>Oryzinae</taxon>
        <taxon>Oryza</taxon>
    </lineage>
</organism>
<feature type="compositionally biased region" description="Low complexity" evidence="1">
    <location>
        <begin position="179"/>
        <end position="190"/>
    </location>
</feature>
<dbReference type="PANTHER" id="PTHR33021:SF234">
    <property type="entry name" value="EARLY NODULIN-LIKE PROTEIN 7"/>
    <property type="match status" value="1"/>
</dbReference>
<dbReference type="SUPFAM" id="SSF49503">
    <property type="entry name" value="Cupredoxins"/>
    <property type="match status" value="1"/>
</dbReference>
<feature type="compositionally biased region" description="Low complexity" evidence="1">
    <location>
        <begin position="147"/>
        <end position="160"/>
    </location>
</feature>
<reference evidence="4" key="2">
    <citation type="submission" date="2015-03" db="UniProtKB">
        <authorList>
            <consortium name="EnsemblPlants"/>
        </authorList>
    </citation>
    <scope>IDENTIFICATION</scope>
</reference>
<accession>A0A0D3GHR6</accession>
<dbReference type="PROSITE" id="PS51485">
    <property type="entry name" value="PHYTOCYANIN"/>
    <property type="match status" value="1"/>
</dbReference>
<dbReference type="STRING" id="65489.A0A0D3GHR6"/>
<dbReference type="Gramene" id="OBART06G18230.1">
    <property type="protein sequence ID" value="OBART06G18230.1"/>
    <property type="gene ID" value="OBART06G18230"/>
</dbReference>
<dbReference type="AlphaFoldDB" id="A0A0D3GHR6"/>
<dbReference type="EnsemblPlants" id="OBART06G18230.1">
    <property type="protein sequence ID" value="OBART06G18230.1"/>
    <property type="gene ID" value="OBART06G18230"/>
</dbReference>
<dbReference type="GO" id="GO:0005886">
    <property type="term" value="C:plasma membrane"/>
    <property type="evidence" value="ECO:0007669"/>
    <property type="project" value="TreeGrafter"/>
</dbReference>
<evidence type="ECO:0000256" key="1">
    <source>
        <dbReference type="SAM" id="MobiDB-lite"/>
    </source>
</evidence>
<evidence type="ECO:0000313" key="5">
    <source>
        <dbReference type="Proteomes" id="UP000026960"/>
    </source>
</evidence>
<keyword evidence="5" id="KW-1185">Reference proteome</keyword>